<dbReference type="Proteomes" id="UP000642144">
    <property type="component" value="Unassembled WGS sequence"/>
</dbReference>
<evidence type="ECO:0000313" key="4">
    <source>
        <dbReference type="Proteomes" id="UP000642144"/>
    </source>
</evidence>
<feature type="transmembrane region" description="Helical" evidence="1">
    <location>
        <begin position="74"/>
        <end position="95"/>
    </location>
</feature>
<evidence type="ECO:0000313" key="3">
    <source>
        <dbReference type="EMBL" id="MYN24800.1"/>
    </source>
</evidence>
<keyword evidence="1" id="KW-0812">Transmembrane</keyword>
<accession>A0ABW9VT40</accession>
<name>A0ABW9VT40_9BURK</name>
<evidence type="ECO:0000256" key="1">
    <source>
        <dbReference type="SAM" id="Phobius"/>
    </source>
</evidence>
<keyword evidence="4" id="KW-1185">Reference proteome</keyword>
<evidence type="ECO:0008006" key="5">
    <source>
        <dbReference type="Google" id="ProtNLM"/>
    </source>
</evidence>
<dbReference type="EMBL" id="WWCT01000001">
    <property type="protein sequence ID" value="MYN24800.1"/>
    <property type="molecule type" value="Genomic_DNA"/>
</dbReference>
<keyword evidence="2" id="KW-0732">Signal</keyword>
<gene>
    <name evidence="3" type="ORF">GTP69_00065</name>
</gene>
<evidence type="ECO:0000256" key="2">
    <source>
        <dbReference type="SAM" id="SignalP"/>
    </source>
</evidence>
<comment type="caution">
    <text evidence="3">The sequence shown here is derived from an EMBL/GenBank/DDBJ whole genome shotgun (WGS) entry which is preliminary data.</text>
</comment>
<sequence>MNKLPASRRLSASIFAVLYSACISASAQVQQTKITENLQFGLNLLIAACVVVFTTFFVIAGIEIGARHKRVIDVWHLLVGAGISAGAGVYAAQFVN</sequence>
<protein>
    <recommendedName>
        <fullName evidence="5">Conjugal transfer protein TrbC</fullName>
    </recommendedName>
</protein>
<keyword evidence="1" id="KW-0472">Membrane</keyword>
<feature type="chain" id="PRO_5046914557" description="Conjugal transfer protein TrbC" evidence="2">
    <location>
        <begin position="28"/>
        <end position="96"/>
    </location>
</feature>
<keyword evidence="1" id="KW-1133">Transmembrane helix</keyword>
<proteinExistence type="predicted"/>
<feature type="signal peptide" evidence="2">
    <location>
        <begin position="1"/>
        <end position="27"/>
    </location>
</feature>
<feature type="transmembrane region" description="Helical" evidence="1">
    <location>
        <begin position="43"/>
        <end position="62"/>
    </location>
</feature>
<dbReference type="RefSeq" id="WP_161052964.1">
    <property type="nucleotide sequence ID" value="NZ_WWCT01000001.1"/>
</dbReference>
<reference evidence="3 4" key="1">
    <citation type="submission" date="2019-12" db="EMBL/GenBank/DDBJ databases">
        <title>Novel species isolated from a subtropical stream in China.</title>
        <authorList>
            <person name="Lu H."/>
        </authorList>
    </citation>
    <scope>NUCLEOTIDE SEQUENCE [LARGE SCALE GENOMIC DNA]</scope>
    <source>
        <strain evidence="3 4">CY42W</strain>
    </source>
</reference>
<organism evidence="3 4">
    <name type="scientific">Duganella levis</name>
    <dbReference type="NCBI Taxonomy" id="2692169"/>
    <lineage>
        <taxon>Bacteria</taxon>
        <taxon>Pseudomonadati</taxon>
        <taxon>Pseudomonadota</taxon>
        <taxon>Betaproteobacteria</taxon>
        <taxon>Burkholderiales</taxon>
        <taxon>Oxalobacteraceae</taxon>
        <taxon>Telluria group</taxon>
        <taxon>Duganella</taxon>
    </lineage>
</organism>